<keyword evidence="2" id="KW-0645">Protease</keyword>
<feature type="region of interest" description="Disordered" evidence="6">
    <location>
        <begin position="1"/>
        <end position="38"/>
    </location>
</feature>
<feature type="region of interest" description="Disordered" evidence="6">
    <location>
        <begin position="481"/>
        <end position="502"/>
    </location>
</feature>
<dbReference type="SUPFAM" id="SSF53187">
    <property type="entry name" value="Zn-dependent exopeptidases"/>
    <property type="match status" value="1"/>
</dbReference>
<dbReference type="GO" id="GO:0046872">
    <property type="term" value="F:metal ion binding"/>
    <property type="evidence" value="ECO:0007669"/>
    <property type="project" value="UniProtKB-KW"/>
</dbReference>
<dbReference type="InterPro" id="IPR011650">
    <property type="entry name" value="Peptidase_M20_dimer"/>
</dbReference>
<evidence type="ECO:0000256" key="5">
    <source>
        <dbReference type="PROSITE-ProRule" id="PRU00221"/>
    </source>
</evidence>
<feature type="domain" description="Peptidase M20 dimerisation" evidence="7">
    <location>
        <begin position="754"/>
        <end position="895"/>
    </location>
</feature>
<dbReference type="Proteomes" id="UP000886523">
    <property type="component" value="Unassembled WGS sequence"/>
</dbReference>
<gene>
    <name evidence="8" type="ORF">BS47DRAFT_1485081</name>
</gene>
<dbReference type="InterPro" id="IPR017149">
    <property type="entry name" value="GSH_degradosome_Dug2"/>
</dbReference>
<dbReference type="SMART" id="SM00320">
    <property type="entry name" value="WD40"/>
    <property type="match status" value="7"/>
</dbReference>
<reference evidence="8" key="1">
    <citation type="journal article" date="2020" name="Nat. Commun.">
        <title>Large-scale genome sequencing of mycorrhizal fungi provides insights into the early evolution of symbiotic traits.</title>
        <authorList>
            <person name="Miyauchi S."/>
            <person name="Kiss E."/>
            <person name="Kuo A."/>
            <person name="Drula E."/>
            <person name="Kohler A."/>
            <person name="Sanchez-Garcia M."/>
            <person name="Morin E."/>
            <person name="Andreopoulos B."/>
            <person name="Barry K.W."/>
            <person name="Bonito G."/>
            <person name="Buee M."/>
            <person name="Carver A."/>
            <person name="Chen C."/>
            <person name="Cichocki N."/>
            <person name="Clum A."/>
            <person name="Culley D."/>
            <person name="Crous P.W."/>
            <person name="Fauchery L."/>
            <person name="Girlanda M."/>
            <person name="Hayes R.D."/>
            <person name="Keri Z."/>
            <person name="LaButti K."/>
            <person name="Lipzen A."/>
            <person name="Lombard V."/>
            <person name="Magnuson J."/>
            <person name="Maillard F."/>
            <person name="Murat C."/>
            <person name="Nolan M."/>
            <person name="Ohm R.A."/>
            <person name="Pangilinan J."/>
            <person name="Pereira M.F."/>
            <person name="Perotto S."/>
            <person name="Peter M."/>
            <person name="Pfister S."/>
            <person name="Riley R."/>
            <person name="Sitrit Y."/>
            <person name="Stielow J.B."/>
            <person name="Szollosi G."/>
            <person name="Zifcakova L."/>
            <person name="Stursova M."/>
            <person name="Spatafora J.W."/>
            <person name="Tedersoo L."/>
            <person name="Vaario L.M."/>
            <person name="Yamada A."/>
            <person name="Yan M."/>
            <person name="Wang P."/>
            <person name="Xu J."/>
            <person name="Bruns T."/>
            <person name="Baldrian P."/>
            <person name="Vilgalys R."/>
            <person name="Dunand C."/>
            <person name="Henrissat B."/>
            <person name="Grigoriev I.V."/>
            <person name="Hibbett D."/>
            <person name="Nagy L.G."/>
            <person name="Martin F.M."/>
        </authorList>
    </citation>
    <scope>NUCLEOTIDE SEQUENCE</scope>
    <source>
        <strain evidence="8">UP504</strain>
    </source>
</reference>
<evidence type="ECO:0000256" key="3">
    <source>
        <dbReference type="ARBA" id="ARBA00022723"/>
    </source>
</evidence>
<feature type="compositionally biased region" description="Polar residues" evidence="6">
    <location>
        <begin position="204"/>
        <end position="223"/>
    </location>
</feature>
<accession>A0A9P6DY28</accession>
<keyword evidence="5" id="KW-0853">WD repeat</keyword>
<keyword evidence="4" id="KW-0378">Hydrolase</keyword>
<keyword evidence="9" id="KW-1185">Reference proteome</keyword>
<evidence type="ECO:0000256" key="1">
    <source>
        <dbReference type="ARBA" id="ARBA00006247"/>
    </source>
</evidence>
<dbReference type="InterPro" id="IPR001680">
    <property type="entry name" value="WD40_rpt"/>
</dbReference>
<comment type="similarity">
    <text evidence="1">Belongs to the peptidase M20A family.</text>
</comment>
<dbReference type="Pfam" id="PF01546">
    <property type="entry name" value="Peptidase_M20"/>
    <property type="match status" value="1"/>
</dbReference>
<dbReference type="Gene3D" id="2.130.10.10">
    <property type="entry name" value="YVTN repeat-like/Quinoprotein amine dehydrogenase"/>
    <property type="match status" value="2"/>
</dbReference>
<dbReference type="GO" id="GO:0006508">
    <property type="term" value="P:proteolysis"/>
    <property type="evidence" value="ECO:0007669"/>
    <property type="project" value="UniProtKB-KW"/>
</dbReference>
<feature type="repeat" description="WD" evidence="5">
    <location>
        <begin position="84"/>
        <end position="127"/>
    </location>
</feature>
<dbReference type="SUPFAM" id="SSF50978">
    <property type="entry name" value="WD40 repeat-like"/>
    <property type="match status" value="1"/>
</dbReference>
<dbReference type="PANTHER" id="PTHR43270:SF8">
    <property type="entry name" value="DI- AND TRIPEPTIDASE DUG2-RELATED"/>
    <property type="match status" value="1"/>
</dbReference>
<dbReference type="PANTHER" id="PTHR43270">
    <property type="entry name" value="BETA-ALA-HIS DIPEPTIDASE"/>
    <property type="match status" value="1"/>
</dbReference>
<dbReference type="OrthoDB" id="7832001at2759"/>
<dbReference type="InterPro" id="IPR051458">
    <property type="entry name" value="Cyt/Met_Dipeptidase"/>
</dbReference>
<evidence type="ECO:0000256" key="4">
    <source>
        <dbReference type="ARBA" id="ARBA00022801"/>
    </source>
</evidence>
<evidence type="ECO:0000256" key="2">
    <source>
        <dbReference type="ARBA" id="ARBA00022670"/>
    </source>
</evidence>
<dbReference type="InterPro" id="IPR036322">
    <property type="entry name" value="WD40_repeat_dom_sf"/>
</dbReference>
<sequence length="1007" mass="109508">MKKDLEHGPVSLSSERGDANYWQNIPGGPREPESSPHPFLAHTLRQEQSSVLSLAACSGRIFSGSQGTDIYVWDQETLHVETTLKGHSGSVLALEISEEEEWLFSSSSTCDSTIRIWSTSHLAALYVIHPHGDTDSGDLFSLAYSPTLRTLYLGCQNTSLQWIDLSHPEWYAVHPLTEMTGSGVGGPAGFNSPRKFHKFFDSQPRGSSNAIPTVASTPSSDPSNGLGLEGSSFQLSRSQSVTSLGGDAKTDSIGSSSATLVAHTAPAAKPSPQVLQVLPSNVIESAHYGYIYCMALVPTPAVPVSRRGPFGDFRPKVDYGANEREKTMTQVQLVTGSGDEDVKLWSIRRIRPSLAPSDLSSISAATSAPGLEHTFTASTGGAAVLSIMVSNGCIYAGCQDGVVHVWDLETRSRIGSIVVGGENTDVLSLSYLGNDLYTCLSDGYIKRWSGSFACTASWKAHTGIVLSSIIVPTTSSSSFSSPDGTFNASDNGKETGVVSASGRRRMSDAGSVKVWSLITGASDDHIKLWTVEGSYDETDPFIATTPSWPRRKHQHREISNDLMVHALTEFVAIPSVTNNQAHRESCRRAAIWLKQSFLQLGAEAILLPSQVECKNPLVLGIFHGCGSELNSSQSNRKRPRVLFYGHYDVVGISTQPNQWSTPPFSLTGVNGYLYGRGVSDNKGPVLAVATAAAELLAQGVLDIDVVCLVEGEEEAGSGGFAESVKANKDRIGHIDAILVSNSYWIDDETPCITYGLRGVIQAALEISSGSQDLHSGVEGGAWTEPMMDMIKLLSTLNDSSSKIAIPSFYDRVRPQTVSEAEDYQVLAKITGKPTHSIASRWREPSLTVHSVYAAGGDNSTVIPSRVRSQLSLRIVPDQDMDSIVQALKDHLTAVFERLHSPNHFEVSINRTADWWLGQLDDRWFYALERAVREEWGIQPLRIREGGSIPSVPYLEKEFDCHALHFPMGQSTDQAHLKDERISLNNFYKGRSVVERFFRSLSSPDFTF</sequence>
<name>A0A9P6DY28_9AGAM</name>
<evidence type="ECO:0000256" key="6">
    <source>
        <dbReference type="SAM" id="MobiDB-lite"/>
    </source>
</evidence>
<organism evidence="8 9">
    <name type="scientific">Hydnum rufescens UP504</name>
    <dbReference type="NCBI Taxonomy" id="1448309"/>
    <lineage>
        <taxon>Eukaryota</taxon>
        <taxon>Fungi</taxon>
        <taxon>Dikarya</taxon>
        <taxon>Basidiomycota</taxon>
        <taxon>Agaricomycotina</taxon>
        <taxon>Agaricomycetes</taxon>
        <taxon>Cantharellales</taxon>
        <taxon>Hydnaceae</taxon>
        <taxon>Hydnum</taxon>
    </lineage>
</organism>
<dbReference type="PIRSF" id="PIRSF037237">
    <property type="entry name" value="Peptidase_WD_repeats_DUG2"/>
    <property type="match status" value="1"/>
</dbReference>
<dbReference type="InterPro" id="IPR002933">
    <property type="entry name" value="Peptidase_M20"/>
</dbReference>
<dbReference type="Pfam" id="PF07687">
    <property type="entry name" value="M20_dimer"/>
    <property type="match status" value="1"/>
</dbReference>
<proteinExistence type="inferred from homology"/>
<evidence type="ECO:0000313" key="9">
    <source>
        <dbReference type="Proteomes" id="UP000886523"/>
    </source>
</evidence>
<feature type="region of interest" description="Disordered" evidence="6">
    <location>
        <begin position="203"/>
        <end position="231"/>
    </location>
</feature>
<dbReference type="AlphaFoldDB" id="A0A9P6DY28"/>
<evidence type="ECO:0000313" key="8">
    <source>
        <dbReference type="EMBL" id="KAF9514495.1"/>
    </source>
</evidence>
<evidence type="ECO:0000259" key="7">
    <source>
        <dbReference type="Pfam" id="PF07687"/>
    </source>
</evidence>
<dbReference type="GO" id="GO:0008233">
    <property type="term" value="F:peptidase activity"/>
    <property type="evidence" value="ECO:0007669"/>
    <property type="project" value="UniProtKB-KW"/>
</dbReference>
<comment type="caution">
    <text evidence="8">The sequence shown here is derived from an EMBL/GenBank/DDBJ whole genome shotgun (WGS) entry which is preliminary data.</text>
</comment>
<dbReference type="Pfam" id="PF00400">
    <property type="entry name" value="WD40"/>
    <property type="match status" value="1"/>
</dbReference>
<dbReference type="SUPFAM" id="SSF55031">
    <property type="entry name" value="Bacterial exopeptidase dimerisation domain"/>
    <property type="match status" value="1"/>
</dbReference>
<dbReference type="Gene3D" id="3.40.630.10">
    <property type="entry name" value="Zn peptidases"/>
    <property type="match status" value="1"/>
</dbReference>
<dbReference type="Gene3D" id="3.30.70.360">
    <property type="match status" value="1"/>
</dbReference>
<dbReference type="GO" id="GO:0006751">
    <property type="term" value="P:glutathione catabolic process"/>
    <property type="evidence" value="ECO:0007669"/>
    <property type="project" value="InterPro"/>
</dbReference>
<dbReference type="InterPro" id="IPR036264">
    <property type="entry name" value="Bact_exopeptidase_dim_dom"/>
</dbReference>
<dbReference type="InterPro" id="IPR001261">
    <property type="entry name" value="ArgE/DapE_CS"/>
</dbReference>
<dbReference type="InterPro" id="IPR015943">
    <property type="entry name" value="WD40/YVTN_repeat-like_dom_sf"/>
</dbReference>
<dbReference type="PROSITE" id="PS00758">
    <property type="entry name" value="ARGE_DAPE_CPG2_1"/>
    <property type="match status" value="1"/>
</dbReference>
<dbReference type="PROSITE" id="PS50082">
    <property type="entry name" value="WD_REPEATS_2"/>
    <property type="match status" value="1"/>
</dbReference>
<dbReference type="EMBL" id="MU128960">
    <property type="protein sequence ID" value="KAF9514495.1"/>
    <property type="molecule type" value="Genomic_DNA"/>
</dbReference>
<protein>
    <recommendedName>
        <fullName evidence="7">Peptidase M20 dimerisation domain-containing protein</fullName>
    </recommendedName>
</protein>
<keyword evidence="3" id="KW-0479">Metal-binding</keyword>